<feature type="domain" description="RING-type" evidence="9">
    <location>
        <begin position="164"/>
        <end position="205"/>
    </location>
</feature>
<dbReference type="GO" id="GO:0008270">
    <property type="term" value="F:zinc ion binding"/>
    <property type="evidence" value="ECO:0007669"/>
    <property type="project" value="UniProtKB-KW"/>
</dbReference>
<protein>
    <recommendedName>
        <fullName evidence="2">RING-type E3 ubiquitin transferase</fullName>
        <ecNumber evidence="2">2.3.2.27</ecNumber>
    </recommendedName>
</protein>
<evidence type="ECO:0000256" key="6">
    <source>
        <dbReference type="ARBA" id="ARBA00022786"/>
    </source>
</evidence>
<comment type="caution">
    <text evidence="10">The sequence shown here is derived from an EMBL/GenBank/DDBJ whole genome shotgun (WGS) entry which is preliminary data.</text>
</comment>
<dbReference type="EMBL" id="JARYMX010000001">
    <property type="protein sequence ID" value="KAJ9565386.1"/>
    <property type="molecule type" value="Genomic_DNA"/>
</dbReference>
<name>A0AA38WUW7_9ASTR</name>
<dbReference type="CDD" id="cd16469">
    <property type="entry name" value="RING-H2_RNF24-like"/>
    <property type="match status" value="1"/>
</dbReference>
<dbReference type="Proteomes" id="UP001172457">
    <property type="component" value="Chromosome 1"/>
</dbReference>
<evidence type="ECO:0000313" key="11">
    <source>
        <dbReference type="Proteomes" id="UP001172457"/>
    </source>
</evidence>
<dbReference type="GO" id="GO:0061630">
    <property type="term" value="F:ubiquitin protein ligase activity"/>
    <property type="evidence" value="ECO:0007669"/>
    <property type="project" value="UniProtKB-EC"/>
</dbReference>
<sequence>MDLDPYPLHIPSTPTSFYGCHYCARRIRVYFVSGPILSGGRYNSHPETLTELLRSYRSLPHPYTWYHYEEETSIVNILDLQAFQETHRHPPSYHDYQPQQQEGEEAVDDVAAILEELNMDRIMNESFQQASDHVASSGLTKKQIYKNLKVKKYRQEGEEESEICVVCQVEFEKNEKIGVLQCKHRFHPECIKDWLLRKNVCPLCKHQVSIRISNKKRGIRMVKSLLLGLQLRPSLARSVPHRYHHHTGGNTVVDEGYGAGSGTDRYPNADCRLFRYERVGENLIENGVPSKKPTSYTIDPHILLQLPLRQKDTRLFRSPVLSRGRYFYRDLPYPYTWYVYRDEAAIVNVLDLQAFLETHQWSYHDYQPQQEEEEEAVDEVAAILQDLNMDRIMNESFQQASDHVASSGLTKKQISRNLRVKTYRRKGEEESEICVVCQVEFEKKEKIGVLQCKHRFHPECIKEWLLHKNVCPLCKHRAIDV</sequence>
<dbReference type="InterPro" id="IPR013083">
    <property type="entry name" value="Znf_RING/FYVE/PHD"/>
</dbReference>
<evidence type="ECO:0000256" key="4">
    <source>
        <dbReference type="ARBA" id="ARBA00022723"/>
    </source>
</evidence>
<accession>A0AA38WUW7</accession>
<keyword evidence="7" id="KW-0862">Zinc</keyword>
<reference evidence="10" key="1">
    <citation type="submission" date="2023-03" db="EMBL/GenBank/DDBJ databases">
        <title>Chromosome-scale reference genome and RAD-based genetic map of yellow starthistle (Centaurea solstitialis) reveal putative structural variation and QTLs associated with invader traits.</title>
        <authorList>
            <person name="Reatini B."/>
            <person name="Cang F.A."/>
            <person name="Jiang Q."/>
            <person name="Mckibben M.T.W."/>
            <person name="Barker M.S."/>
            <person name="Rieseberg L.H."/>
            <person name="Dlugosch K.M."/>
        </authorList>
    </citation>
    <scope>NUCLEOTIDE SEQUENCE</scope>
    <source>
        <strain evidence="10">CAN-66</strain>
        <tissue evidence="10">Leaf</tissue>
    </source>
</reference>
<keyword evidence="4" id="KW-0479">Metal-binding</keyword>
<evidence type="ECO:0000313" key="10">
    <source>
        <dbReference type="EMBL" id="KAJ9565386.1"/>
    </source>
</evidence>
<keyword evidence="6" id="KW-0833">Ubl conjugation pathway</keyword>
<dbReference type="EC" id="2.3.2.27" evidence="2"/>
<evidence type="ECO:0000256" key="8">
    <source>
        <dbReference type="PROSITE-ProRule" id="PRU00175"/>
    </source>
</evidence>
<evidence type="ECO:0000256" key="5">
    <source>
        <dbReference type="ARBA" id="ARBA00022771"/>
    </source>
</evidence>
<dbReference type="Gene3D" id="3.30.40.10">
    <property type="entry name" value="Zinc/RING finger domain, C3HC4 (zinc finger)"/>
    <property type="match status" value="2"/>
</dbReference>
<proteinExistence type="predicted"/>
<dbReference type="PROSITE" id="PS50089">
    <property type="entry name" value="ZF_RING_2"/>
    <property type="match status" value="2"/>
</dbReference>
<dbReference type="InterPro" id="IPR045191">
    <property type="entry name" value="MBR1/2-like"/>
</dbReference>
<feature type="domain" description="RING-type" evidence="9">
    <location>
        <begin position="434"/>
        <end position="475"/>
    </location>
</feature>
<gene>
    <name evidence="10" type="ORF">OSB04_001352</name>
</gene>
<dbReference type="SUPFAM" id="SSF57850">
    <property type="entry name" value="RING/U-box"/>
    <property type="match status" value="2"/>
</dbReference>
<evidence type="ECO:0000256" key="7">
    <source>
        <dbReference type="ARBA" id="ARBA00022833"/>
    </source>
</evidence>
<evidence type="ECO:0000259" key="9">
    <source>
        <dbReference type="PROSITE" id="PS50089"/>
    </source>
</evidence>
<dbReference type="PANTHER" id="PTHR22937:SF222">
    <property type="entry name" value="RING-TYPE E3 UBIQUITIN TRANSFERASE"/>
    <property type="match status" value="1"/>
</dbReference>
<organism evidence="10 11">
    <name type="scientific">Centaurea solstitialis</name>
    <name type="common">yellow star-thistle</name>
    <dbReference type="NCBI Taxonomy" id="347529"/>
    <lineage>
        <taxon>Eukaryota</taxon>
        <taxon>Viridiplantae</taxon>
        <taxon>Streptophyta</taxon>
        <taxon>Embryophyta</taxon>
        <taxon>Tracheophyta</taxon>
        <taxon>Spermatophyta</taxon>
        <taxon>Magnoliopsida</taxon>
        <taxon>eudicotyledons</taxon>
        <taxon>Gunneridae</taxon>
        <taxon>Pentapetalae</taxon>
        <taxon>asterids</taxon>
        <taxon>campanulids</taxon>
        <taxon>Asterales</taxon>
        <taxon>Asteraceae</taxon>
        <taxon>Carduoideae</taxon>
        <taxon>Cardueae</taxon>
        <taxon>Centaureinae</taxon>
        <taxon>Centaurea</taxon>
    </lineage>
</organism>
<evidence type="ECO:0000256" key="1">
    <source>
        <dbReference type="ARBA" id="ARBA00000900"/>
    </source>
</evidence>
<keyword evidence="3" id="KW-0808">Transferase</keyword>
<dbReference type="GO" id="GO:0005634">
    <property type="term" value="C:nucleus"/>
    <property type="evidence" value="ECO:0007669"/>
    <property type="project" value="TreeGrafter"/>
</dbReference>
<keyword evidence="11" id="KW-1185">Reference proteome</keyword>
<keyword evidence="5 8" id="KW-0863">Zinc-finger</keyword>
<dbReference type="CDD" id="cd16454">
    <property type="entry name" value="RING-H2_PA-TM-RING"/>
    <property type="match status" value="1"/>
</dbReference>
<comment type="catalytic activity">
    <reaction evidence="1">
        <text>S-ubiquitinyl-[E2 ubiquitin-conjugating enzyme]-L-cysteine + [acceptor protein]-L-lysine = [E2 ubiquitin-conjugating enzyme]-L-cysteine + N(6)-ubiquitinyl-[acceptor protein]-L-lysine.</text>
        <dbReference type="EC" id="2.3.2.27"/>
    </reaction>
</comment>
<dbReference type="PANTHER" id="PTHR22937">
    <property type="entry name" value="E3 UBIQUITIN-PROTEIN LIGASE RNF165"/>
    <property type="match status" value="1"/>
</dbReference>
<dbReference type="InterPro" id="IPR001841">
    <property type="entry name" value="Znf_RING"/>
</dbReference>
<evidence type="ECO:0000256" key="3">
    <source>
        <dbReference type="ARBA" id="ARBA00022679"/>
    </source>
</evidence>
<dbReference type="AlphaFoldDB" id="A0AA38WUW7"/>
<evidence type="ECO:0000256" key="2">
    <source>
        <dbReference type="ARBA" id="ARBA00012483"/>
    </source>
</evidence>
<dbReference type="Pfam" id="PF13639">
    <property type="entry name" value="zf-RING_2"/>
    <property type="match status" value="2"/>
</dbReference>
<dbReference type="SMART" id="SM00184">
    <property type="entry name" value="RING"/>
    <property type="match status" value="2"/>
</dbReference>